<dbReference type="InterPro" id="IPR008757">
    <property type="entry name" value="Peptidase_M6-like_domain"/>
</dbReference>
<dbReference type="Proteomes" id="UP000319728">
    <property type="component" value="Unassembled WGS sequence"/>
</dbReference>
<evidence type="ECO:0000259" key="4">
    <source>
        <dbReference type="Pfam" id="PF20774"/>
    </source>
</evidence>
<feature type="compositionally biased region" description="Basic and acidic residues" evidence="1">
    <location>
        <begin position="40"/>
        <end position="55"/>
    </location>
</feature>
<dbReference type="AlphaFoldDB" id="A0A562WMW2"/>
<dbReference type="InterPro" id="IPR012300">
    <property type="entry name" value="Pept_M6_InhA"/>
</dbReference>
<dbReference type="PIRSF" id="PIRSF007519">
    <property type="entry name" value="Protease_InhA"/>
    <property type="match status" value="1"/>
</dbReference>
<dbReference type="Gene3D" id="2.60.120.260">
    <property type="entry name" value="Galactose-binding domain-like"/>
    <property type="match status" value="1"/>
</dbReference>
<keyword evidence="2" id="KW-0732">Signal</keyword>
<proteinExistence type="predicted"/>
<evidence type="ECO:0000256" key="1">
    <source>
        <dbReference type="SAM" id="MobiDB-lite"/>
    </source>
</evidence>
<dbReference type="Pfam" id="PF05547">
    <property type="entry name" value="Peptidase_M6"/>
    <property type="match status" value="1"/>
</dbReference>
<dbReference type="NCBIfam" id="TIGR03296">
    <property type="entry name" value="M6dom_TIGR03296"/>
    <property type="match status" value="1"/>
</dbReference>
<comment type="caution">
    <text evidence="5">The sequence shown here is derived from an EMBL/GenBank/DDBJ whole genome shotgun (WGS) entry which is preliminary data.</text>
</comment>
<dbReference type="PANTHER" id="PTHR41775">
    <property type="entry name" value="SECRETED PROTEIN-RELATED"/>
    <property type="match status" value="1"/>
</dbReference>
<keyword evidence="6" id="KW-1185">Reference proteome</keyword>
<dbReference type="GO" id="GO:0006508">
    <property type="term" value="P:proteolysis"/>
    <property type="evidence" value="ECO:0007669"/>
    <property type="project" value="InterPro"/>
</dbReference>
<dbReference type="OrthoDB" id="275270at2"/>
<feature type="compositionally biased region" description="Low complexity" evidence="1">
    <location>
        <begin position="25"/>
        <end position="36"/>
    </location>
</feature>
<dbReference type="InterPro" id="IPR048665">
    <property type="entry name" value="InhA-like_VEG"/>
</dbReference>
<evidence type="ECO:0000313" key="6">
    <source>
        <dbReference type="Proteomes" id="UP000319728"/>
    </source>
</evidence>
<dbReference type="EMBL" id="VLLP01000001">
    <property type="protein sequence ID" value="TWJ31693.1"/>
    <property type="molecule type" value="Genomic_DNA"/>
</dbReference>
<reference evidence="5 6" key="1">
    <citation type="submission" date="2019-07" db="EMBL/GenBank/DDBJ databases">
        <title>R&amp;d 2014.</title>
        <authorList>
            <person name="Klenk H.-P."/>
        </authorList>
    </citation>
    <scope>NUCLEOTIDE SEQUENCE [LARGE SCALE GENOMIC DNA]</scope>
    <source>
        <strain evidence="5 6">DSM 43912</strain>
    </source>
</reference>
<organism evidence="5 6">
    <name type="scientific">Micromonospora sagamiensis</name>
    <dbReference type="NCBI Taxonomy" id="47875"/>
    <lineage>
        <taxon>Bacteria</taxon>
        <taxon>Bacillati</taxon>
        <taxon>Actinomycetota</taxon>
        <taxon>Actinomycetes</taxon>
        <taxon>Micromonosporales</taxon>
        <taxon>Micromonosporaceae</taxon>
        <taxon>Micromonospora</taxon>
    </lineage>
</organism>
<evidence type="ECO:0000313" key="5">
    <source>
        <dbReference type="EMBL" id="TWJ31693.1"/>
    </source>
</evidence>
<evidence type="ECO:0000256" key="2">
    <source>
        <dbReference type="SAM" id="SignalP"/>
    </source>
</evidence>
<feature type="signal peptide" evidence="2">
    <location>
        <begin position="1"/>
        <end position="28"/>
    </location>
</feature>
<feature type="region of interest" description="Disordered" evidence="1">
    <location>
        <begin position="25"/>
        <end position="55"/>
    </location>
</feature>
<sequence>MRRRVTAGLATATAALLAAGVAATPANGAPTADAAPGSDRAQHRRDNLPDPLADQRREVRKQAIADLLSGKAKLQTKNGSKVIQVKDDLFVEYQQAPKTDPIFTILVEFGDQQDPRTGGTAGPVRNQIPQPDRNWDGNATDDNTTLWRSDFNRAHYLDLFYGAGESMADFYLDQSGGRYTVGGDVSEWVKVPYNEARYGSNNIAESDGYWNFVKDTATSWYDSQVAAGKTPAQIKEYLAQFDVWDRYDFDGDGDFNEPDGYVDHFQAVHAGEGEEGGGGAQGEDAIWSHRWAAFPNLAGSAGPGDNKAGGVQIGDTGLWIRDYTTEPENGGLGVFAHEYGHDLGLPDYYDTNGGDNGVGFWSLMASGSWLSHGTDDIGSTPGYMDPYSKLFLGWLNYSTVEYGKGTTQVTLGPAGDSDGPKAQAVVVNLPPQTQTTSYNTPYAGSYEWWGGSADDLNTTLTRTLDLTGTTSASITAKAWYDIEEDYDYLYAEVSTNGGSSWTALGNAGIDAGETGVDGSSNGAWVDLTYDLSAYAGQTVQFRYRYQTDGGVHLAGAFLDNVSLVSGGATAWTDDAETLAAEWTARGWTRSTGSVTDSYPRYYIAENRTYVGYDDNLRTGGYNFGFNNTRPNFVERFSVQPGMLVWYVNTAYGDNNTSEHPGYGLNLPVDVRPSAIKVPGQGTITNRRSGYDATFSKFAKPAQTFHLNGVPVTVPELEPNPVFSDSGANRYWNANNPQNSVKVAGTGTRIEIIEQGTNPTDDMVVRISN</sequence>
<name>A0A562WMW2_9ACTN</name>
<feature type="domain" description="Immune inhibitor A-like metallopeptidase VEG" evidence="4">
    <location>
        <begin position="597"/>
        <end position="757"/>
    </location>
</feature>
<protein>
    <submittedName>
        <fullName evidence="5">Immune inhibitor A</fullName>
    </submittedName>
</protein>
<feature type="domain" description="Peptidase M6-like" evidence="3">
    <location>
        <begin position="95"/>
        <end position="394"/>
    </location>
</feature>
<feature type="region of interest" description="Disordered" evidence="1">
    <location>
        <begin position="116"/>
        <end position="139"/>
    </location>
</feature>
<dbReference type="RefSeq" id="WP_145820637.1">
    <property type="nucleotide sequence ID" value="NZ_AP023438.1"/>
</dbReference>
<dbReference type="Pfam" id="PF20773">
    <property type="entry name" value="InhA-like_MAM"/>
    <property type="match status" value="1"/>
</dbReference>
<dbReference type="PANTHER" id="PTHR41775:SF1">
    <property type="entry name" value="PEPTIDASE M6-LIKE DOMAIN-CONTAINING PROTEIN"/>
    <property type="match status" value="1"/>
</dbReference>
<dbReference type="Pfam" id="PF20774">
    <property type="entry name" value="InhA-like_VEG"/>
    <property type="match status" value="1"/>
</dbReference>
<gene>
    <name evidence="5" type="ORF">JD81_05254</name>
</gene>
<dbReference type="GO" id="GO:0008233">
    <property type="term" value="F:peptidase activity"/>
    <property type="evidence" value="ECO:0007669"/>
    <property type="project" value="InterPro"/>
</dbReference>
<dbReference type="SUPFAM" id="SSF55486">
    <property type="entry name" value="Metalloproteases ('zincins'), catalytic domain"/>
    <property type="match status" value="1"/>
</dbReference>
<evidence type="ECO:0000259" key="3">
    <source>
        <dbReference type="Pfam" id="PF05547"/>
    </source>
</evidence>
<feature type="chain" id="PRO_5038482166" evidence="2">
    <location>
        <begin position="29"/>
        <end position="768"/>
    </location>
</feature>
<accession>A0A562WMW2</accession>